<evidence type="ECO:0008006" key="3">
    <source>
        <dbReference type="Google" id="ProtNLM"/>
    </source>
</evidence>
<dbReference type="RefSeq" id="WP_000922092.1">
    <property type="nucleotide sequence ID" value="NZ_JEWH01000020.1"/>
</dbReference>
<sequence>MLKVTAALLILGSFACYLLWGNEEKAETKSSHMLKEAEQSIKNAELSIQKAKQNIPTASYQ</sequence>
<accession>A0A009IM73</accession>
<protein>
    <recommendedName>
        <fullName evidence="3">Lipoprotein</fullName>
    </recommendedName>
</protein>
<comment type="caution">
    <text evidence="1">The sequence shown here is derived from an EMBL/GenBank/DDBJ whole genome shotgun (WGS) entry which is preliminary data.</text>
</comment>
<dbReference type="Proteomes" id="UP000020595">
    <property type="component" value="Unassembled WGS sequence"/>
</dbReference>
<gene>
    <name evidence="1" type="ORF">J512_1910</name>
</gene>
<dbReference type="GeneID" id="92893936"/>
<dbReference type="EMBL" id="JEWH01000020">
    <property type="protein sequence ID" value="EXB05829.1"/>
    <property type="molecule type" value="Genomic_DNA"/>
</dbReference>
<evidence type="ECO:0000313" key="1">
    <source>
        <dbReference type="EMBL" id="EXB05829.1"/>
    </source>
</evidence>
<dbReference type="PROSITE" id="PS51257">
    <property type="entry name" value="PROKAR_LIPOPROTEIN"/>
    <property type="match status" value="1"/>
</dbReference>
<name>A0A009IM73_ACIB9</name>
<evidence type="ECO:0000313" key="2">
    <source>
        <dbReference type="Proteomes" id="UP000020595"/>
    </source>
</evidence>
<dbReference type="AlphaFoldDB" id="A0A009IM73"/>
<reference evidence="1 2" key="1">
    <citation type="submission" date="2014-02" db="EMBL/GenBank/DDBJ databases">
        <title>Comparative genomics and transcriptomics to identify genetic mechanisms underlying the emergence of carbapenem resistant Acinetobacter baumannii (CRAb).</title>
        <authorList>
            <person name="Harris A.D."/>
            <person name="Johnson K.J."/>
            <person name="George J."/>
            <person name="Shefchek K."/>
            <person name="Daugherty S.C."/>
            <person name="Parankush S."/>
            <person name="Sadzewicz L."/>
            <person name="Tallon L."/>
            <person name="Sengamalay N."/>
            <person name="Hazen T.H."/>
            <person name="Rasko D.A."/>
        </authorList>
    </citation>
    <scope>NUCLEOTIDE SEQUENCE [LARGE SCALE GENOMIC DNA]</scope>
    <source>
        <strain evidence="1 2">1295743</strain>
    </source>
</reference>
<dbReference type="PATRIC" id="fig|1310613.3.peg.1832"/>
<organism evidence="1 2">
    <name type="scientific">Acinetobacter baumannii (strain 1295743)</name>
    <dbReference type="NCBI Taxonomy" id="1310613"/>
    <lineage>
        <taxon>Bacteria</taxon>
        <taxon>Pseudomonadati</taxon>
        <taxon>Pseudomonadota</taxon>
        <taxon>Gammaproteobacteria</taxon>
        <taxon>Moraxellales</taxon>
        <taxon>Moraxellaceae</taxon>
        <taxon>Acinetobacter</taxon>
        <taxon>Acinetobacter calcoaceticus/baumannii complex</taxon>
    </lineage>
</organism>
<proteinExistence type="predicted"/>